<dbReference type="Proteomes" id="UP000231919">
    <property type="component" value="Unassembled WGS sequence"/>
</dbReference>
<comment type="caution">
    <text evidence="1">The sequence shown here is derived from an EMBL/GenBank/DDBJ whole genome shotgun (WGS) entry which is preliminary data.</text>
</comment>
<name>A0ABX4N876_9LEPT</name>
<accession>A0ABX4N876</accession>
<sequence length="269" mass="28957">MGTVGLLGCIQENKSDDSLLVMLLGAQVVSNCSTPQLSGSDNSVKLTPYQKSGSQYMGSLGYLSNYEFGRRIHLNTNTSNPSQYLPIFYNANSNCEVPQDYSKSIGSYSYYSAVTSNVKTVSTPLSGNLMMNISSFFPSKLSPTDITVSIDATSICKTPTVADSTQRALPFDLKGVMPLSVIKINSYAPNQEIVITSTTTSLLNLDPLIVTGSDACYPQTFRSILFTQTSLTATQASWSSSTVSGPLVILLKYPDSTTVAPNDIKIQIQ</sequence>
<evidence type="ECO:0000313" key="2">
    <source>
        <dbReference type="Proteomes" id="UP000231919"/>
    </source>
</evidence>
<protein>
    <recommendedName>
        <fullName evidence="3">Lipoprotein</fullName>
    </recommendedName>
</protein>
<organism evidence="1 2">
    <name type="scientific">Leptospira kmetyi</name>
    <dbReference type="NCBI Taxonomy" id="408139"/>
    <lineage>
        <taxon>Bacteria</taxon>
        <taxon>Pseudomonadati</taxon>
        <taxon>Spirochaetota</taxon>
        <taxon>Spirochaetia</taxon>
        <taxon>Leptospirales</taxon>
        <taxon>Leptospiraceae</taxon>
        <taxon>Leptospira</taxon>
    </lineage>
</organism>
<reference evidence="1 2" key="1">
    <citation type="submission" date="2017-07" db="EMBL/GenBank/DDBJ databases">
        <title>Leptospira spp. isolated from tropical soils.</title>
        <authorList>
            <person name="Thibeaux R."/>
            <person name="Iraola G."/>
            <person name="Ferres I."/>
            <person name="Bierque E."/>
            <person name="Girault D."/>
            <person name="Soupe-Gilbert M.-E."/>
            <person name="Picardeau M."/>
            <person name="Goarant C."/>
        </authorList>
    </citation>
    <scope>NUCLEOTIDE SEQUENCE [LARGE SCALE GENOMIC DNA]</scope>
    <source>
        <strain evidence="1 2">JW2-C-B1</strain>
    </source>
</reference>
<dbReference type="EMBL" id="NPDP01000021">
    <property type="protein sequence ID" value="PJZ29514.1"/>
    <property type="molecule type" value="Genomic_DNA"/>
</dbReference>
<proteinExistence type="predicted"/>
<evidence type="ECO:0008006" key="3">
    <source>
        <dbReference type="Google" id="ProtNLM"/>
    </source>
</evidence>
<evidence type="ECO:0000313" key="1">
    <source>
        <dbReference type="EMBL" id="PJZ29514.1"/>
    </source>
</evidence>
<keyword evidence="2" id="KW-1185">Reference proteome</keyword>
<gene>
    <name evidence="1" type="ORF">CH378_12390</name>
</gene>